<keyword evidence="2" id="KW-1185">Reference proteome</keyword>
<proteinExistence type="predicted"/>
<evidence type="ECO:0000313" key="2">
    <source>
        <dbReference type="Proteomes" id="UP000053732"/>
    </source>
</evidence>
<dbReference type="Proteomes" id="UP000053732">
    <property type="component" value="Unassembled WGS sequence"/>
</dbReference>
<gene>
    <name evidence="1" type="ORF">PCAMFM013_S005g000049</name>
</gene>
<dbReference type="EMBL" id="HG793138">
    <property type="protein sequence ID" value="CRL20885.1"/>
    <property type="molecule type" value="Genomic_DNA"/>
</dbReference>
<dbReference type="AlphaFoldDB" id="A0A0G4P3H7"/>
<name>A0A0G4P3H7_PENC3</name>
<organism evidence="1 2">
    <name type="scientific">Penicillium camemberti (strain FM 013)</name>
    <dbReference type="NCBI Taxonomy" id="1429867"/>
    <lineage>
        <taxon>Eukaryota</taxon>
        <taxon>Fungi</taxon>
        <taxon>Dikarya</taxon>
        <taxon>Ascomycota</taxon>
        <taxon>Pezizomycotina</taxon>
        <taxon>Eurotiomycetes</taxon>
        <taxon>Eurotiomycetidae</taxon>
        <taxon>Eurotiales</taxon>
        <taxon>Aspergillaceae</taxon>
        <taxon>Penicillium</taxon>
    </lineage>
</organism>
<protein>
    <submittedName>
        <fullName evidence="1">Str. FM013</fullName>
    </submittedName>
</protein>
<evidence type="ECO:0000313" key="1">
    <source>
        <dbReference type="EMBL" id="CRL20885.1"/>
    </source>
</evidence>
<sequence length="222" mass="25742">MSSALSTNKMSTPSPTQADNLRRVEPVSIVTSNDPSSVWGFKHWLFEIKLALTNLNLLAVISREIQRPTPDHPNYQMWLVWSQSIGHWLVCNVTERNSAIILSMHHGIQFADEMFHYIELLQSIEEAMAKRAEFNTLWSMTRDQFHNLHDYISAWSAQAMFCAQFEPAFCWYTATKMILGEIKEELPKLHNFIDRQLQTGIATRDQFRTHLTMICGALKQRN</sequence>
<dbReference type="STRING" id="1429867.A0A0G4P3H7"/>
<accession>A0A0G4P3H7</accession>
<reference evidence="1 2" key="1">
    <citation type="journal article" date="2014" name="Nat. Commun.">
        <title>Multiple recent horizontal transfers of a large genomic region in cheese making fungi.</title>
        <authorList>
            <person name="Cheeseman K."/>
            <person name="Ropars J."/>
            <person name="Renault P."/>
            <person name="Dupont J."/>
            <person name="Gouzy J."/>
            <person name="Branca A."/>
            <person name="Abraham A.L."/>
            <person name="Ceppi M."/>
            <person name="Conseiller E."/>
            <person name="Debuchy R."/>
            <person name="Malagnac F."/>
            <person name="Goarin A."/>
            <person name="Silar P."/>
            <person name="Lacoste S."/>
            <person name="Sallet E."/>
            <person name="Bensimon A."/>
            <person name="Giraud T."/>
            <person name="Brygoo Y."/>
        </authorList>
    </citation>
    <scope>NUCLEOTIDE SEQUENCE [LARGE SCALE GENOMIC DNA]</scope>
    <source>
        <strain evidence="2">FM 013</strain>
    </source>
</reference>